<dbReference type="Pfam" id="PF00583">
    <property type="entry name" value="Acetyltransf_1"/>
    <property type="match status" value="1"/>
</dbReference>
<dbReference type="PANTHER" id="PTHR43877:SF2">
    <property type="entry name" value="AMINOALKYLPHOSPHONATE N-ACETYLTRANSFERASE-RELATED"/>
    <property type="match status" value="1"/>
</dbReference>
<dbReference type="InterPro" id="IPR016181">
    <property type="entry name" value="Acyl_CoA_acyltransferase"/>
</dbReference>
<dbReference type="AlphaFoldDB" id="A0A849AEL9"/>
<accession>A0A849AEL9</accession>
<evidence type="ECO:0000313" key="5">
    <source>
        <dbReference type="Proteomes" id="UP000562984"/>
    </source>
</evidence>
<keyword evidence="2" id="KW-0012">Acyltransferase</keyword>
<organism evidence="4 5">
    <name type="scientific">Nakamurella aerolata</name>
    <dbReference type="NCBI Taxonomy" id="1656892"/>
    <lineage>
        <taxon>Bacteria</taxon>
        <taxon>Bacillati</taxon>
        <taxon>Actinomycetota</taxon>
        <taxon>Actinomycetes</taxon>
        <taxon>Nakamurellales</taxon>
        <taxon>Nakamurellaceae</taxon>
        <taxon>Nakamurella</taxon>
    </lineage>
</organism>
<protein>
    <submittedName>
        <fullName evidence="4">GNAT family N-acetyltransferase</fullName>
    </submittedName>
</protein>
<dbReference type="CDD" id="cd04301">
    <property type="entry name" value="NAT_SF"/>
    <property type="match status" value="1"/>
</dbReference>
<comment type="caution">
    <text evidence="4">The sequence shown here is derived from an EMBL/GenBank/DDBJ whole genome shotgun (WGS) entry which is preliminary data.</text>
</comment>
<dbReference type="Proteomes" id="UP000562984">
    <property type="component" value="Unassembled WGS sequence"/>
</dbReference>
<dbReference type="SUPFAM" id="SSF55729">
    <property type="entry name" value="Acyl-CoA N-acyltransferases (Nat)"/>
    <property type="match status" value="1"/>
</dbReference>
<gene>
    <name evidence="4" type="ORF">HKD39_18365</name>
</gene>
<feature type="domain" description="N-acetyltransferase" evidence="3">
    <location>
        <begin position="19"/>
        <end position="188"/>
    </location>
</feature>
<dbReference type="GO" id="GO:0016747">
    <property type="term" value="F:acyltransferase activity, transferring groups other than amino-acyl groups"/>
    <property type="evidence" value="ECO:0007669"/>
    <property type="project" value="InterPro"/>
</dbReference>
<name>A0A849AEL9_9ACTN</name>
<evidence type="ECO:0000256" key="1">
    <source>
        <dbReference type="ARBA" id="ARBA00022679"/>
    </source>
</evidence>
<keyword evidence="5" id="KW-1185">Reference proteome</keyword>
<evidence type="ECO:0000256" key="2">
    <source>
        <dbReference type="ARBA" id="ARBA00023315"/>
    </source>
</evidence>
<dbReference type="PROSITE" id="PS51186">
    <property type="entry name" value="GNAT"/>
    <property type="match status" value="1"/>
</dbReference>
<dbReference type="Gene3D" id="3.40.630.30">
    <property type="match status" value="1"/>
</dbReference>
<dbReference type="PANTHER" id="PTHR43877">
    <property type="entry name" value="AMINOALKYLPHOSPHONATE N-ACETYLTRANSFERASE-RELATED-RELATED"/>
    <property type="match status" value="1"/>
</dbReference>
<dbReference type="InterPro" id="IPR050832">
    <property type="entry name" value="Bact_Acetyltransf"/>
</dbReference>
<sequence>MSGMQPAAVRPDRADAVAVVVRPRVEADRAAVLAALTECAAATGYLGGPDGTLVPDAEDHVYDPRFTSAWVAELDGVIVGHVAVMPMRLGKDPAAEDIWMAATGRPADDHLLVKRLFVAPGAQRRGVADRLLDTAVAAARAAGQVAVLDTAAVAVPALAMYRSRGWHEVGRAAAHWAGDEFGIVLFVQPGALAAGATGAALAAGAPGTTGAAGTPGPTGVPGGS</sequence>
<evidence type="ECO:0000259" key="3">
    <source>
        <dbReference type="PROSITE" id="PS51186"/>
    </source>
</evidence>
<evidence type="ECO:0000313" key="4">
    <source>
        <dbReference type="EMBL" id="NNG37628.1"/>
    </source>
</evidence>
<reference evidence="4 5" key="1">
    <citation type="submission" date="2020-05" db="EMBL/GenBank/DDBJ databases">
        <title>Nakamurella sp. DB0629 isolated from air conditioner.</title>
        <authorList>
            <person name="Kim D.H."/>
            <person name="Kim D.-U."/>
        </authorList>
    </citation>
    <scope>NUCLEOTIDE SEQUENCE [LARGE SCALE GENOMIC DNA]</scope>
    <source>
        <strain evidence="4 5">DB0629</strain>
    </source>
</reference>
<dbReference type="EMBL" id="JABEND010000017">
    <property type="protein sequence ID" value="NNG37628.1"/>
    <property type="molecule type" value="Genomic_DNA"/>
</dbReference>
<dbReference type="InterPro" id="IPR000182">
    <property type="entry name" value="GNAT_dom"/>
</dbReference>
<proteinExistence type="predicted"/>
<keyword evidence="1 4" id="KW-0808">Transferase</keyword>